<dbReference type="InterPro" id="IPR036390">
    <property type="entry name" value="WH_DNA-bd_sf"/>
</dbReference>
<name>A0AAV5I8J6_9ROSI</name>
<reference evidence="5 6" key="1">
    <citation type="journal article" date="2021" name="Commun. Biol.">
        <title>The genome of Shorea leprosula (Dipterocarpaceae) highlights the ecological relevance of drought in aseasonal tropical rainforests.</title>
        <authorList>
            <person name="Ng K.K.S."/>
            <person name="Kobayashi M.J."/>
            <person name="Fawcett J.A."/>
            <person name="Hatakeyama M."/>
            <person name="Paape T."/>
            <person name="Ng C.H."/>
            <person name="Ang C.C."/>
            <person name="Tnah L.H."/>
            <person name="Lee C.T."/>
            <person name="Nishiyama T."/>
            <person name="Sese J."/>
            <person name="O'Brien M.J."/>
            <person name="Copetti D."/>
            <person name="Mohd Noor M.I."/>
            <person name="Ong R.C."/>
            <person name="Putra M."/>
            <person name="Sireger I.Z."/>
            <person name="Indrioko S."/>
            <person name="Kosugi Y."/>
            <person name="Izuno A."/>
            <person name="Isagi Y."/>
            <person name="Lee S.L."/>
            <person name="Shimizu K.K."/>
        </authorList>
    </citation>
    <scope>NUCLEOTIDE SEQUENCE [LARGE SCALE GENOMIC DNA]</scope>
    <source>
        <strain evidence="5">214</strain>
    </source>
</reference>
<evidence type="ECO:0000256" key="2">
    <source>
        <dbReference type="ARBA" id="ARBA00022679"/>
    </source>
</evidence>
<evidence type="ECO:0000313" key="6">
    <source>
        <dbReference type="Proteomes" id="UP001054252"/>
    </source>
</evidence>
<dbReference type="Pfam" id="PF08100">
    <property type="entry name" value="Dimerisation"/>
    <property type="match status" value="1"/>
</dbReference>
<dbReference type="FunFam" id="1.10.10.10:FF:000357">
    <property type="entry name" value="Caffeic acid 3-O-methyltransferase"/>
    <property type="match status" value="1"/>
</dbReference>
<dbReference type="InterPro" id="IPR036388">
    <property type="entry name" value="WH-like_DNA-bd_sf"/>
</dbReference>
<comment type="caution">
    <text evidence="5">The sequence shown here is derived from an EMBL/GenBank/DDBJ whole genome shotgun (WGS) entry which is preliminary data.</text>
</comment>
<keyword evidence="2" id="KW-0808">Transferase</keyword>
<protein>
    <recommendedName>
        <fullName evidence="4">O-methyltransferase dimerisation domain-containing protein</fullName>
    </recommendedName>
</protein>
<evidence type="ECO:0000256" key="1">
    <source>
        <dbReference type="ARBA" id="ARBA00022603"/>
    </source>
</evidence>
<dbReference type="EMBL" id="BPVZ01000007">
    <property type="protein sequence ID" value="GKU94004.1"/>
    <property type="molecule type" value="Genomic_DNA"/>
</dbReference>
<keyword evidence="6" id="KW-1185">Reference proteome</keyword>
<evidence type="ECO:0000259" key="4">
    <source>
        <dbReference type="Pfam" id="PF08100"/>
    </source>
</evidence>
<sequence length="154" mass="17568">MVQWPHRQKPTAISMVTKIKNIRLMPCSLLTYQCCPWLFMQQFNWTFFQIISEAGADVKLTPQEIASRLATRNPDEPMMLDCILSLLATHSVVTCSVDVDDRGDPQRRYGLAPVSNDFIQNGSRWCFFRLLADLGSGQGLLRWLACDNQLIPSF</sequence>
<proteinExistence type="predicted"/>
<dbReference type="GO" id="GO:0046983">
    <property type="term" value="F:protein dimerization activity"/>
    <property type="evidence" value="ECO:0007669"/>
    <property type="project" value="InterPro"/>
</dbReference>
<evidence type="ECO:0000256" key="3">
    <source>
        <dbReference type="ARBA" id="ARBA00022691"/>
    </source>
</evidence>
<feature type="domain" description="O-methyltransferase dimerisation" evidence="4">
    <location>
        <begin position="49"/>
        <end position="120"/>
    </location>
</feature>
<dbReference type="Gene3D" id="1.10.10.10">
    <property type="entry name" value="Winged helix-like DNA-binding domain superfamily/Winged helix DNA-binding domain"/>
    <property type="match status" value="1"/>
</dbReference>
<keyword evidence="1" id="KW-0489">Methyltransferase</keyword>
<dbReference type="AlphaFoldDB" id="A0AAV5I8J6"/>
<dbReference type="SUPFAM" id="SSF46785">
    <property type="entry name" value="Winged helix' DNA-binding domain"/>
    <property type="match status" value="1"/>
</dbReference>
<dbReference type="InterPro" id="IPR012967">
    <property type="entry name" value="COMT_dimerisation"/>
</dbReference>
<accession>A0AAV5I8J6</accession>
<keyword evidence="3" id="KW-0949">S-adenosyl-L-methionine</keyword>
<evidence type="ECO:0000313" key="5">
    <source>
        <dbReference type="EMBL" id="GKU94004.1"/>
    </source>
</evidence>
<dbReference type="GO" id="GO:0032259">
    <property type="term" value="P:methylation"/>
    <property type="evidence" value="ECO:0007669"/>
    <property type="project" value="UniProtKB-KW"/>
</dbReference>
<dbReference type="GO" id="GO:0008168">
    <property type="term" value="F:methyltransferase activity"/>
    <property type="evidence" value="ECO:0007669"/>
    <property type="project" value="UniProtKB-KW"/>
</dbReference>
<organism evidence="5 6">
    <name type="scientific">Rubroshorea leprosula</name>
    <dbReference type="NCBI Taxonomy" id="152421"/>
    <lineage>
        <taxon>Eukaryota</taxon>
        <taxon>Viridiplantae</taxon>
        <taxon>Streptophyta</taxon>
        <taxon>Embryophyta</taxon>
        <taxon>Tracheophyta</taxon>
        <taxon>Spermatophyta</taxon>
        <taxon>Magnoliopsida</taxon>
        <taxon>eudicotyledons</taxon>
        <taxon>Gunneridae</taxon>
        <taxon>Pentapetalae</taxon>
        <taxon>rosids</taxon>
        <taxon>malvids</taxon>
        <taxon>Malvales</taxon>
        <taxon>Dipterocarpaceae</taxon>
        <taxon>Rubroshorea</taxon>
    </lineage>
</organism>
<dbReference type="Proteomes" id="UP001054252">
    <property type="component" value="Unassembled WGS sequence"/>
</dbReference>
<gene>
    <name evidence="5" type="ORF">SLEP1_g7546</name>
</gene>